<protein>
    <recommendedName>
        <fullName evidence="2">UBX domain-containing protein</fullName>
    </recommendedName>
</protein>
<evidence type="ECO:0000313" key="4">
    <source>
        <dbReference type="Proteomes" id="UP001355207"/>
    </source>
</evidence>
<feature type="compositionally biased region" description="Low complexity" evidence="1">
    <location>
        <begin position="1"/>
        <end position="12"/>
    </location>
</feature>
<dbReference type="Gene3D" id="3.10.20.90">
    <property type="entry name" value="Phosphatidylinositol 3-kinase Catalytic Subunit, Chain A, domain 1"/>
    <property type="match status" value="1"/>
</dbReference>
<gene>
    <name evidence="3" type="ORF">L201_005756</name>
</gene>
<feature type="compositionally biased region" description="Polar residues" evidence="1">
    <location>
        <begin position="30"/>
        <end position="43"/>
    </location>
</feature>
<dbReference type="AlphaFoldDB" id="A0AAX4K114"/>
<dbReference type="RefSeq" id="XP_066077582.1">
    <property type="nucleotide sequence ID" value="XM_066221485.1"/>
</dbReference>
<dbReference type="GO" id="GO:0005737">
    <property type="term" value="C:cytoplasm"/>
    <property type="evidence" value="ECO:0007669"/>
    <property type="project" value="TreeGrafter"/>
</dbReference>
<dbReference type="PANTHER" id="PTHR46467">
    <property type="entry name" value="TETHER CONTAINING UBX DOMAIN FOR GLUT4"/>
    <property type="match status" value="1"/>
</dbReference>
<keyword evidence="4" id="KW-1185">Reference proteome</keyword>
<feature type="region of interest" description="Disordered" evidence="1">
    <location>
        <begin position="271"/>
        <end position="325"/>
    </location>
</feature>
<dbReference type="SUPFAM" id="SSF54236">
    <property type="entry name" value="Ubiquitin-like"/>
    <property type="match status" value="1"/>
</dbReference>
<accession>A0AAX4K114</accession>
<feature type="domain" description="UBX" evidence="2">
    <location>
        <begin position="129"/>
        <end position="251"/>
    </location>
</feature>
<dbReference type="Proteomes" id="UP001355207">
    <property type="component" value="Chromosome 7"/>
</dbReference>
<evidence type="ECO:0000313" key="3">
    <source>
        <dbReference type="EMBL" id="WWC90819.1"/>
    </source>
</evidence>
<dbReference type="PANTHER" id="PTHR46467:SF1">
    <property type="entry name" value="TETHER CONTAINING UBX DOMAIN FOR GLUT4"/>
    <property type="match status" value="1"/>
</dbReference>
<feature type="region of interest" description="Disordered" evidence="1">
    <location>
        <begin position="1"/>
        <end position="43"/>
    </location>
</feature>
<dbReference type="GO" id="GO:0005634">
    <property type="term" value="C:nucleus"/>
    <property type="evidence" value="ECO:0007669"/>
    <property type="project" value="TreeGrafter"/>
</dbReference>
<dbReference type="InterPro" id="IPR029071">
    <property type="entry name" value="Ubiquitin-like_domsf"/>
</dbReference>
<sequence length="325" mass="35846">MSSSDISQTIQQDAKEDHSPTMNPGIIDQATPTSTVSGQAESSIPITNEFATKQEDVNMNDDIQVYNPISQTSTPRTELDEQFFEPTLSDVQSHHSSVLSRNKKLNEAPLLTSKFRDAEKAEKEKLKKEKWPNTTIRIKFSDGTIIQHVFPSSSPIQPVYDFIRIALNEQVISKPFILYQPPKTKYPEHPIPSITTSSKAKTNYAKTSIIPPANYGHIKGSTNIRGLQGGTGSKTETLYELGLVPQSVLLIRWEDDDELNASSYPAPIKDHLKAHSQPLPPSVPRESSSSASGTTQSPIGSGTGTKPGEKKIPKWLQKGLLKKKM</sequence>
<dbReference type="PROSITE" id="PS50033">
    <property type="entry name" value="UBX"/>
    <property type="match status" value="1"/>
</dbReference>
<evidence type="ECO:0000259" key="2">
    <source>
        <dbReference type="PROSITE" id="PS50033"/>
    </source>
</evidence>
<reference evidence="3 4" key="1">
    <citation type="submission" date="2024-01" db="EMBL/GenBank/DDBJ databases">
        <title>Comparative genomics of Cryptococcus and Kwoniella reveals pathogenesis evolution and contrasting modes of karyotype evolution via chromosome fusion or intercentromeric recombination.</title>
        <authorList>
            <person name="Coelho M.A."/>
            <person name="David-Palma M."/>
            <person name="Shea T."/>
            <person name="Bowers K."/>
            <person name="McGinley-Smith S."/>
            <person name="Mohammad A.W."/>
            <person name="Gnirke A."/>
            <person name="Yurkov A.M."/>
            <person name="Nowrousian M."/>
            <person name="Sun S."/>
            <person name="Cuomo C.A."/>
            <person name="Heitman J."/>
        </authorList>
    </citation>
    <scope>NUCLEOTIDE SEQUENCE [LARGE SCALE GENOMIC DNA]</scope>
    <source>
        <strain evidence="3 4">CBS 6074</strain>
    </source>
</reference>
<dbReference type="GeneID" id="91096426"/>
<evidence type="ECO:0000256" key="1">
    <source>
        <dbReference type="SAM" id="MobiDB-lite"/>
    </source>
</evidence>
<dbReference type="Pfam" id="PF00789">
    <property type="entry name" value="UBX"/>
    <property type="match status" value="1"/>
</dbReference>
<name>A0AAX4K114_9TREE</name>
<dbReference type="EMBL" id="CP144104">
    <property type="protein sequence ID" value="WWC90819.1"/>
    <property type="molecule type" value="Genomic_DNA"/>
</dbReference>
<organism evidence="3 4">
    <name type="scientific">Kwoniella dendrophila CBS 6074</name>
    <dbReference type="NCBI Taxonomy" id="1295534"/>
    <lineage>
        <taxon>Eukaryota</taxon>
        <taxon>Fungi</taxon>
        <taxon>Dikarya</taxon>
        <taxon>Basidiomycota</taxon>
        <taxon>Agaricomycotina</taxon>
        <taxon>Tremellomycetes</taxon>
        <taxon>Tremellales</taxon>
        <taxon>Cryptococcaceae</taxon>
        <taxon>Kwoniella</taxon>
    </lineage>
</organism>
<dbReference type="GO" id="GO:0012506">
    <property type="term" value="C:vesicle membrane"/>
    <property type="evidence" value="ECO:0007669"/>
    <property type="project" value="TreeGrafter"/>
</dbReference>
<dbReference type="InterPro" id="IPR001012">
    <property type="entry name" value="UBX_dom"/>
</dbReference>
<dbReference type="GO" id="GO:0006886">
    <property type="term" value="P:intracellular protein transport"/>
    <property type="evidence" value="ECO:0007669"/>
    <property type="project" value="TreeGrafter"/>
</dbReference>
<proteinExistence type="predicted"/>